<evidence type="ECO:0000313" key="4">
    <source>
        <dbReference type="EMBL" id="EFC42944.1"/>
    </source>
</evidence>
<dbReference type="Pfam" id="PF00957">
    <property type="entry name" value="Synaptobrevin"/>
    <property type="match status" value="1"/>
</dbReference>
<dbReference type="KEGG" id="ngr:NAEGRDRAFT_69037"/>
<name>D2VJH2_NAEGR</name>
<evidence type="ECO:0000313" key="5">
    <source>
        <dbReference type="Proteomes" id="UP000006671"/>
    </source>
</evidence>
<dbReference type="EMBL" id="GG738876">
    <property type="protein sequence ID" value="EFC42944.1"/>
    <property type="molecule type" value="Genomic_DNA"/>
</dbReference>
<dbReference type="Proteomes" id="UP000006671">
    <property type="component" value="Unassembled WGS sequence"/>
</dbReference>
<dbReference type="eggNOG" id="KOG0859">
    <property type="taxonomic scope" value="Eukaryota"/>
</dbReference>
<evidence type="ECO:0000256" key="1">
    <source>
        <dbReference type="PROSITE-ProRule" id="PRU00290"/>
    </source>
</evidence>
<keyword evidence="5" id="KW-1185">Reference proteome</keyword>
<dbReference type="Gene3D" id="1.20.5.110">
    <property type="match status" value="1"/>
</dbReference>
<evidence type="ECO:0000259" key="3">
    <source>
        <dbReference type="PROSITE" id="PS50892"/>
    </source>
</evidence>
<dbReference type="OMA" id="THEMFTF"/>
<dbReference type="SUPFAM" id="SSF58038">
    <property type="entry name" value="SNARE fusion complex"/>
    <property type="match status" value="1"/>
</dbReference>
<organism evidence="5">
    <name type="scientific">Naegleria gruberi</name>
    <name type="common">Amoeba</name>
    <dbReference type="NCBI Taxonomy" id="5762"/>
    <lineage>
        <taxon>Eukaryota</taxon>
        <taxon>Discoba</taxon>
        <taxon>Heterolobosea</taxon>
        <taxon>Tetramitia</taxon>
        <taxon>Eutetramitia</taxon>
        <taxon>Vahlkampfiidae</taxon>
        <taxon>Naegleria</taxon>
    </lineage>
</organism>
<accession>D2VJH2</accession>
<dbReference type="AlphaFoldDB" id="D2VJH2"/>
<dbReference type="OrthoDB" id="190375at2759"/>
<dbReference type="FunCoup" id="D2VJH2">
    <property type="interactions" value="164"/>
</dbReference>
<dbReference type="VEuPathDB" id="AmoebaDB:NAEGRDRAFT_69037"/>
<dbReference type="InParanoid" id="D2VJH2"/>
<keyword evidence="2" id="KW-1133">Transmembrane helix</keyword>
<dbReference type="PANTHER" id="PTHR45701">
    <property type="entry name" value="SYNAPTOBREVIN FAMILY MEMBER"/>
    <property type="match status" value="1"/>
</dbReference>
<feature type="transmembrane region" description="Helical" evidence="2">
    <location>
        <begin position="190"/>
        <end position="215"/>
    </location>
</feature>
<dbReference type="PROSITE" id="PS50892">
    <property type="entry name" value="V_SNARE"/>
    <property type="match status" value="1"/>
</dbReference>
<proteinExistence type="predicted"/>
<dbReference type="RefSeq" id="XP_002675688.1">
    <property type="nucleotide sequence ID" value="XM_002675642.1"/>
</dbReference>
<dbReference type="InterPro" id="IPR016444">
    <property type="entry name" value="Synaptobrevin/VAMP"/>
</dbReference>
<reference evidence="4 5" key="1">
    <citation type="journal article" date="2010" name="Cell">
        <title>The genome of Naegleria gruberi illuminates early eukaryotic versatility.</title>
        <authorList>
            <person name="Fritz-Laylin L.K."/>
            <person name="Prochnik S.E."/>
            <person name="Ginger M.L."/>
            <person name="Dacks J.B."/>
            <person name="Carpenter M.L."/>
            <person name="Field M.C."/>
            <person name="Kuo A."/>
            <person name="Paredez A."/>
            <person name="Chapman J."/>
            <person name="Pham J."/>
            <person name="Shu S."/>
            <person name="Neupane R."/>
            <person name="Cipriano M."/>
            <person name="Mancuso J."/>
            <person name="Tu H."/>
            <person name="Salamov A."/>
            <person name="Lindquist E."/>
            <person name="Shapiro H."/>
            <person name="Lucas S."/>
            <person name="Grigoriev I.V."/>
            <person name="Cande W.Z."/>
            <person name="Fulton C."/>
            <person name="Rokhsar D.S."/>
            <person name="Dawson S.C."/>
        </authorList>
    </citation>
    <scope>NUCLEOTIDE SEQUENCE [LARGE SCALE GENOMIC DNA]</scope>
    <source>
        <strain evidence="4 5">NEG-M</strain>
    </source>
</reference>
<protein>
    <submittedName>
        <fullName evidence="4">Predicted protein</fullName>
    </submittedName>
</protein>
<keyword evidence="2" id="KW-0812">Transmembrane</keyword>
<dbReference type="InterPro" id="IPR042855">
    <property type="entry name" value="V_SNARE_CC"/>
</dbReference>
<sequence length="216" mass="24864">MAITYALVAEGSIKSTTERNYQVSVVAETSRQKTLRRVIEEKVIPRMMDKQAISSYDKLLLTHEMFTFFIKRERSSLGDVFHVVISTHEGKQRICWKMIDSMSHEYHTDKKKMNLTKLLEFHNNPENDKITKLQNAIEETKNVMIVNIDKILDNHKKMHEIIVETDSLKEQGELFEKGSKKLKWAMVKRWIYLTGAAIATGAISIGTIALILVIAL</sequence>
<keyword evidence="2" id="KW-0472">Membrane</keyword>
<dbReference type="STRING" id="5762.D2VJH2"/>
<evidence type="ECO:0000256" key="2">
    <source>
        <dbReference type="SAM" id="Phobius"/>
    </source>
</evidence>
<dbReference type="CDD" id="cd15843">
    <property type="entry name" value="R-SNARE"/>
    <property type="match status" value="1"/>
</dbReference>
<gene>
    <name evidence="4" type="ORF">NAEGRDRAFT_69037</name>
</gene>
<feature type="domain" description="V-SNARE coiled-coil homology" evidence="3">
    <location>
        <begin position="129"/>
        <end position="189"/>
    </location>
</feature>
<keyword evidence="1" id="KW-0175">Coiled coil</keyword>
<dbReference type="GeneID" id="8853013"/>